<comment type="caution">
    <text evidence="5">The sequence shown here is derived from an EMBL/GenBank/DDBJ whole genome shotgun (WGS) entry which is preliminary data.</text>
</comment>
<accession>A0A4R7DBS7</accession>
<evidence type="ECO:0000259" key="2">
    <source>
        <dbReference type="Pfam" id="PF25893"/>
    </source>
</evidence>
<name>A0A4R7DBS7_9FLAO</name>
<feature type="domain" description="CusB-like beta-barrel" evidence="3">
    <location>
        <begin position="233"/>
        <end position="304"/>
    </location>
</feature>
<evidence type="ECO:0000259" key="3">
    <source>
        <dbReference type="Pfam" id="PF25954"/>
    </source>
</evidence>
<dbReference type="Gene3D" id="2.40.50.100">
    <property type="match status" value="1"/>
</dbReference>
<dbReference type="PANTHER" id="PTHR30469">
    <property type="entry name" value="MULTIDRUG RESISTANCE PROTEIN MDTA"/>
    <property type="match status" value="1"/>
</dbReference>
<dbReference type="InterPro" id="IPR006143">
    <property type="entry name" value="RND_pump_MFP"/>
</dbReference>
<evidence type="ECO:0000313" key="5">
    <source>
        <dbReference type="EMBL" id="TDS18843.1"/>
    </source>
</evidence>
<gene>
    <name evidence="5" type="ORF">DFQ03_0553</name>
</gene>
<dbReference type="PANTHER" id="PTHR30469:SF15">
    <property type="entry name" value="HLYD FAMILY OF SECRETION PROTEINS"/>
    <property type="match status" value="1"/>
</dbReference>
<dbReference type="Pfam" id="PF25973">
    <property type="entry name" value="BSH_CzcB"/>
    <property type="match status" value="1"/>
</dbReference>
<dbReference type="GO" id="GO:1990281">
    <property type="term" value="C:efflux pump complex"/>
    <property type="evidence" value="ECO:0007669"/>
    <property type="project" value="TreeGrafter"/>
</dbReference>
<dbReference type="EMBL" id="SNZW01000011">
    <property type="protein sequence ID" value="TDS18843.1"/>
    <property type="molecule type" value="Genomic_DNA"/>
</dbReference>
<dbReference type="SUPFAM" id="SSF111369">
    <property type="entry name" value="HlyD-like secretion proteins"/>
    <property type="match status" value="1"/>
</dbReference>
<dbReference type="GO" id="GO:0015562">
    <property type="term" value="F:efflux transmembrane transporter activity"/>
    <property type="evidence" value="ECO:0007669"/>
    <property type="project" value="TreeGrafter"/>
</dbReference>
<reference evidence="5 6" key="1">
    <citation type="submission" date="2019-03" db="EMBL/GenBank/DDBJ databases">
        <title>Genomic Encyclopedia of Type Strains, Phase III (KMG-III): the genomes of soil and plant-associated and newly described type strains.</title>
        <authorList>
            <person name="Whitman W."/>
        </authorList>
    </citation>
    <scope>NUCLEOTIDE SEQUENCE [LARGE SCALE GENOMIC DNA]</scope>
    <source>
        <strain evidence="5 6">CECT 8455</strain>
    </source>
</reference>
<dbReference type="InterPro" id="IPR058648">
    <property type="entry name" value="HH_CzcB-like"/>
</dbReference>
<protein>
    <submittedName>
        <fullName evidence="5">RND family efflux transporter MFP subunit</fullName>
    </submittedName>
</protein>
<evidence type="ECO:0000313" key="6">
    <source>
        <dbReference type="Proteomes" id="UP000295274"/>
    </source>
</evidence>
<dbReference type="InterPro" id="IPR058792">
    <property type="entry name" value="Beta-barrel_RND_2"/>
</dbReference>
<dbReference type="PROSITE" id="PS51257">
    <property type="entry name" value="PROKAR_LIPOPROTEIN"/>
    <property type="match status" value="1"/>
</dbReference>
<comment type="similarity">
    <text evidence="1">Belongs to the membrane fusion protein (MFP) (TC 8.A.1) family.</text>
</comment>
<feature type="domain" description="CzcB-like alpha-helical hairpin" evidence="2">
    <location>
        <begin position="134"/>
        <end position="190"/>
    </location>
</feature>
<dbReference type="RefSeq" id="WP_133671470.1">
    <property type="nucleotide sequence ID" value="NZ_SNZW01000011.1"/>
</dbReference>
<dbReference type="NCBIfam" id="TIGR01730">
    <property type="entry name" value="RND_mfp"/>
    <property type="match status" value="1"/>
</dbReference>
<dbReference type="Proteomes" id="UP000295274">
    <property type="component" value="Unassembled WGS sequence"/>
</dbReference>
<dbReference type="Gene3D" id="2.40.420.20">
    <property type="match status" value="1"/>
</dbReference>
<evidence type="ECO:0000256" key="1">
    <source>
        <dbReference type="ARBA" id="ARBA00009477"/>
    </source>
</evidence>
<dbReference type="Pfam" id="PF25893">
    <property type="entry name" value="HH_CzcB"/>
    <property type="match status" value="1"/>
</dbReference>
<dbReference type="OrthoDB" id="9806939at2"/>
<evidence type="ECO:0000259" key="4">
    <source>
        <dbReference type="Pfam" id="PF25973"/>
    </source>
</evidence>
<keyword evidence="6" id="KW-1185">Reference proteome</keyword>
<dbReference type="Gene3D" id="1.10.287.470">
    <property type="entry name" value="Helix hairpin bin"/>
    <property type="match status" value="1"/>
</dbReference>
<organism evidence="5 6">
    <name type="scientific">Maribacter caenipelagi</name>
    <dbReference type="NCBI Taxonomy" id="1447781"/>
    <lineage>
        <taxon>Bacteria</taxon>
        <taxon>Pseudomonadati</taxon>
        <taxon>Bacteroidota</taxon>
        <taxon>Flavobacteriia</taxon>
        <taxon>Flavobacteriales</taxon>
        <taxon>Flavobacteriaceae</taxon>
        <taxon>Maribacter</taxon>
    </lineage>
</organism>
<dbReference type="AlphaFoldDB" id="A0A4R7DBS7"/>
<proteinExistence type="inferred from homology"/>
<sequence length="388" mass="42283">MKKILVLFIATVGIYSCGSGEQSVTDIIAQQDLEAIRAKKNDITSQQKLIDAQLKSLDSAIAILGNEEKLPLVNTLTAKKELFNHYLELQGDVSTKQNVLIYPEMAGTLQKVYVKEGDKVSRGQILATIDDGGMSSQLSQLKSQADLAKTTFERQERLWNQNIGSEIQFLQAKTNYEAAENMVSQAQSQLGKSTIRAPFSGIIDNVIKDQGTVVAPGQGSEVFRIVNLSDMYIEVEVPETYIGSVSKGKEALVYFPVLGDSIITKIRETGNFINPSNRSFEVEIPVPNKEGKIKPNLSAKVAINDYTSEDAILIPTSIISENADGEQYVFVAEEPNADGEALVKRSVIITGKTQGANIEVLSGLADGNQIIKEGARSVKDGQKVKIQK</sequence>
<dbReference type="Gene3D" id="2.40.30.170">
    <property type="match status" value="1"/>
</dbReference>
<dbReference type="InterPro" id="IPR058647">
    <property type="entry name" value="BSH_CzcB-like"/>
</dbReference>
<feature type="domain" description="CzcB-like barrel-sandwich hybrid" evidence="4">
    <location>
        <begin position="99"/>
        <end position="215"/>
    </location>
</feature>
<dbReference type="Pfam" id="PF25954">
    <property type="entry name" value="Beta-barrel_RND_2"/>
    <property type="match status" value="1"/>
</dbReference>